<dbReference type="EMBL" id="WHJG01000058">
    <property type="protein sequence ID" value="NHZ83672.1"/>
    <property type="molecule type" value="Genomic_DNA"/>
</dbReference>
<gene>
    <name evidence="2" type="ORF">F2P44_31055</name>
</gene>
<evidence type="ECO:0008006" key="4">
    <source>
        <dbReference type="Google" id="ProtNLM"/>
    </source>
</evidence>
<dbReference type="Proteomes" id="UP000621455">
    <property type="component" value="Unassembled WGS sequence"/>
</dbReference>
<dbReference type="RefSeq" id="WP_167093574.1">
    <property type="nucleotide sequence ID" value="NZ_WHJG01000058.1"/>
</dbReference>
<keyword evidence="3" id="KW-1185">Reference proteome</keyword>
<feature type="compositionally biased region" description="Basic and acidic residues" evidence="1">
    <location>
        <begin position="146"/>
        <end position="158"/>
    </location>
</feature>
<accession>A0ABX0NDX7</accession>
<evidence type="ECO:0000256" key="1">
    <source>
        <dbReference type="SAM" id="MobiDB-lite"/>
    </source>
</evidence>
<protein>
    <recommendedName>
        <fullName evidence="4">Transposase</fullName>
    </recommendedName>
</protein>
<comment type="caution">
    <text evidence="2">The sequence shown here is derived from an EMBL/GenBank/DDBJ whole genome shotgun (WGS) entry which is preliminary data.</text>
</comment>
<reference evidence="2 3" key="1">
    <citation type="submission" date="2019-10" db="EMBL/GenBank/DDBJ databases">
        <title>Taxonomy of Antarctic Massilia spp.: description of Massilia rubra sp. nov., Massilia aquatica sp. nov., Massilia mucilaginosa sp. nov., Massilia frigida sp. nov. isolated from streams, lakes and regoliths.</title>
        <authorList>
            <person name="Holochova P."/>
            <person name="Sedlacek I."/>
            <person name="Kralova S."/>
            <person name="Maslanova I."/>
            <person name="Busse H.-J."/>
            <person name="Stankova E."/>
            <person name="Vrbovska V."/>
            <person name="Kovarovic V."/>
            <person name="Bartak M."/>
            <person name="Svec P."/>
            <person name="Pantucek R."/>
        </authorList>
    </citation>
    <scope>NUCLEOTIDE SEQUENCE [LARGE SCALE GENOMIC DNA]</scope>
    <source>
        <strain evidence="2 3">CCM 8695</strain>
    </source>
</reference>
<evidence type="ECO:0000313" key="2">
    <source>
        <dbReference type="EMBL" id="NHZ83672.1"/>
    </source>
</evidence>
<sequence>MKEPLKMALRCIPLRVSWYKDEDGERCEIRKFLVTQIVGSNFPSHYPLIAVGRTNRNGEGFEQEYTDLPPPYVKRPTAKIESDETVITSAVDAQVNSGATVIKGETWQWDVRPPRITMPKALSKKYQDRQPVQEESDSDVVSTGELTHEEASRPKGEIKTITSPPNVYFAHLVGIFEELTRDGFFEGFEAVRARHRGQQTDRNGWPAWALIDEEVRQNIARPRRSWQVLDPGKKAVRGVVYRTVLILAIRFRGQQYYWLQIERKNPADGYTSPVLYNLGPDYHDILEYALEIIVDRKGRNLKATLSSRLKHYGIHVAAYRHDYNEERTAISMPSIIAFFENRLT</sequence>
<name>A0ABX0NDX7_9BURK</name>
<evidence type="ECO:0000313" key="3">
    <source>
        <dbReference type="Proteomes" id="UP000621455"/>
    </source>
</evidence>
<organism evidence="2 3">
    <name type="scientific">Massilia frigida</name>
    <dbReference type="NCBI Taxonomy" id="2609281"/>
    <lineage>
        <taxon>Bacteria</taxon>
        <taxon>Pseudomonadati</taxon>
        <taxon>Pseudomonadota</taxon>
        <taxon>Betaproteobacteria</taxon>
        <taxon>Burkholderiales</taxon>
        <taxon>Oxalobacteraceae</taxon>
        <taxon>Telluria group</taxon>
        <taxon>Massilia</taxon>
    </lineage>
</organism>
<proteinExistence type="predicted"/>
<feature type="region of interest" description="Disordered" evidence="1">
    <location>
        <begin position="121"/>
        <end position="159"/>
    </location>
</feature>